<reference evidence="7" key="2">
    <citation type="submission" date="2020-09" db="EMBL/GenBank/DDBJ databases">
        <authorList>
            <person name="Sun Q."/>
            <person name="Zhou Y."/>
        </authorList>
    </citation>
    <scope>NUCLEOTIDE SEQUENCE</scope>
    <source>
        <strain evidence="7">CGMCC 1.12726</strain>
    </source>
</reference>
<evidence type="ECO:0000259" key="6">
    <source>
        <dbReference type="Pfam" id="PF04355"/>
    </source>
</evidence>
<dbReference type="Pfam" id="PF04355">
    <property type="entry name" value="BamE"/>
    <property type="match status" value="1"/>
</dbReference>
<dbReference type="Gene3D" id="3.30.1450.10">
    <property type="match status" value="1"/>
</dbReference>
<dbReference type="HAMAP" id="MF_00925">
    <property type="entry name" value="OM_assembly_BamE"/>
    <property type="match status" value="1"/>
</dbReference>
<accession>A0A917FPV1</accession>
<dbReference type="GO" id="GO:0043165">
    <property type="term" value="P:Gram-negative-bacterium-type cell outer membrane assembly"/>
    <property type="evidence" value="ECO:0007669"/>
    <property type="project" value="UniProtKB-UniRule"/>
</dbReference>
<dbReference type="InterPro" id="IPR037873">
    <property type="entry name" value="BamE-like"/>
</dbReference>
<feature type="chain" id="PRO_5037643807" description="Outer membrane protein assembly factor BamE" evidence="5">
    <location>
        <begin position="23"/>
        <end position="127"/>
    </location>
</feature>
<dbReference type="PROSITE" id="PS51257">
    <property type="entry name" value="PROKAR_LIPOPROTEIN"/>
    <property type="match status" value="1"/>
</dbReference>
<protein>
    <recommendedName>
        <fullName evidence="4">Outer membrane protein assembly factor BamE</fullName>
    </recommendedName>
</protein>
<evidence type="ECO:0000256" key="2">
    <source>
        <dbReference type="ARBA" id="ARBA00023136"/>
    </source>
</evidence>
<keyword evidence="1 4" id="KW-0732">Signal</keyword>
<dbReference type="GO" id="GO:1990063">
    <property type="term" value="C:Bam protein complex"/>
    <property type="evidence" value="ECO:0007669"/>
    <property type="project" value="TreeGrafter"/>
</dbReference>
<sequence length="127" mass="14363">MRRLFALALLSLLLSACHVVYRQPVFQGNLLDKANVDQLAAGMTRQQVFALLGSPSVQDPFHAERWDYVASQRRGHGETEIKTFTVHFEGDAVARWEGEYFPEQDAALAAEMAKFGNLPKDKDKKKR</sequence>
<comment type="caution">
    <text evidence="7">The sequence shown here is derived from an EMBL/GenBank/DDBJ whole genome shotgun (WGS) entry which is preliminary data.</text>
</comment>
<dbReference type="PANTHER" id="PTHR37482:SF1">
    <property type="entry name" value="OUTER MEMBRANE PROTEIN ASSEMBLY FACTOR BAME"/>
    <property type="match status" value="1"/>
</dbReference>
<dbReference type="Proteomes" id="UP000632858">
    <property type="component" value="Unassembled WGS sequence"/>
</dbReference>
<dbReference type="InterPro" id="IPR007450">
    <property type="entry name" value="BamE_dom"/>
</dbReference>
<evidence type="ECO:0000256" key="4">
    <source>
        <dbReference type="HAMAP-Rule" id="MF_00925"/>
    </source>
</evidence>
<proteinExistence type="inferred from homology"/>
<keyword evidence="4" id="KW-0449">Lipoprotein</keyword>
<keyword evidence="4" id="KW-0564">Palmitate</keyword>
<dbReference type="AlphaFoldDB" id="A0A917FPV1"/>
<dbReference type="RefSeq" id="WP_188449273.1">
    <property type="nucleotide sequence ID" value="NZ_BMFO01000002.1"/>
</dbReference>
<keyword evidence="8" id="KW-1185">Reference proteome</keyword>
<dbReference type="EMBL" id="BMFO01000002">
    <property type="protein sequence ID" value="GGF93483.1"/>
    <property type="molecule type" value="Genomic_DNA"/>
</dbReference>
<evidence type="ECO:0000256" key="1">
    <source>
        <dbReference type="ARBA" id="ARBA00022729"/>
    </source>
</evidence>
<gene>
    <name evidence="4 7" type="primary">bamE</name>
    <name evidence="7" type="ORF">GCM10010960_14130</name>
</gene>
<dbReference type="PANTHER" id="PTHR37482">
    <property type="entry name" value="OUTER MEMBRANE PROTEIN ASSEMBLY FACTOR BAME"/>
    <property type="match status" value="1"/>
</dbReference>
<feature type="domain" description="Outer membrane protein assembly factor BamE" evidence="6">
    <location>
        <begin position="28"/>
        <end position="97"/>
    </location>
</feature>
<comment type="similarity">
    <text evidence="4">Belongs to the BamE family.</text>
</comment>
<comment type="function">
    <text evidence="4">Part of the outer membrane protein assembly complex, which is involved in assembly and insertion of beta-barrel proteins into the outer membrane.</text>
</comment>
<comment type="subcellular location">
    <subcellularLocation>
        <location evidence="4">Cell outer membrane</location>
        <topology evidence="4">Lipid-anchor</topology>
    </subcellularLocation>
</comment>
<keyword evidence="3 4" id="KW-0998">Cell outer membrane</keyword>
<keyword evidence="2 4" id="KW-0472">Membrane</keyword>
<evidence type="ECO:0000313" key="8">
    <source>
        <dbReference type="Proteomes" id="UP000632858"/>
    </source>
</evidence>
<reference evidence="7" key="1">
    <citation type="journal article" date="2014" name="Int. J. Syst. Evol. Microbiol.">
        <title>Complete genome sequence of Corynebacterium casei LMG S-19264T (=DSM 44701T), isolated from a smear-ripened cheese.</title>
        <authorList>
            <consortium name="US DOE Joint Genome Institute (JGI-PGF)"/>
            <person name="Walter F."/>
            <person name="Albersmeier A."/>
            <person name="Kalinowski J."/>
            <person name="Ruckert C."/>
        </authorList>
    </citation>
    <scope>NUCLEOTIDE SEQUENCE</scope>
    <source>
        <strain evidence="7">CGMCC 1.12726</strain>
    </source>
</reference>
<dbReference type="GO" id="GO:0051205">
    <property type="term" value="P:protein insertion into membrane"/>
    <property type="evidence" value="ECO:0007669"/>
    <property type="project" value="UniProtKB-UniRule"/>
</dbReference>
<dbReference type="GO" id="GO:0030674">
    <property type="term" value="F:protein-macromolecule adaptor activity"/>
    <property type="evidence" value="ECO:0007669"/>
    <property type="project" value="TreeGrafter"/>
</dbReference>
<dbReference type="InterPro" id="IPR026592">
    <property type="entry name" value="BamE"/>
</dbReference>
<name>A0A917FPV1_9GAMM</name>
<evidence type="ECO:0000313" key="7">
    <source>
        <dbReference type="EMBL" id="GGF93483.1"/>
    </source>
</evidence>
<evidence type="ECO:0000256" key="3">
    <source>
        <dbReference type="ARBA" id="ARBA00023237"/>
    </source>
</evidence>
<feature type="signal peptide" evidence="5">
    <location>
        <begin position="1"/>
        <end position="22"/>
    </location>
</feature>
<evidence type="ECO:0000256" key="5">
    <source>
        <dbReference type="SAM" id="SignalP"/>
    </source>
</evidence>
<comment type="subunit">
    <text evidence="4">Part of the Bam complex.</text>
</comment>
<organism evidence="7 8">
    <name type="scientific">Arenimonas maotaiensis</name>
    <dbReference type="NCBI Taxonomy" id="1446479"/>
    <lineage>
        <taxon>Bacteria</taxon>
        <taxon>Pseudomonadati</taxon>
        <taxon>Pseudomonadota</taxon>
        <taxon>Gammaproteobacteria</taxon>
        <taxon>Lysobacterales</taxon>
        <taxon>Lysobacteraceae</taxon>
        <taxon>Arenimonas</taxon>
    </lineage>
</organism>